<comment type="similarity">
    <text evidence="2 9">Belongs to the membrane fusion protein (MFP) (TC 8.A.1) family.</text>
</comment>
<feature type="domain" description="CyaD-like alpha-helical hairpin" evidence="10">
    <location>
        <begin position="130"/>
        <end position="305"/>
    </location>
</feature>
<dbReference type="PRINTS" id="PR01490">
    <property type="entry name" value="RTXTOXIND"/>
</dbReference>
<keyword evidence="6 9" id="KW-0812">Transmembrane</keyword>
<dbReference type="InterPro" id="IPR050739">
    <property type="entry name" value="MFP"/>
</dbReference>
<dbReference type="AlphaFoldDB" id="A0A2A2AW07"/>
<evidence type="ECO:0000259" key="11">
    <source>
        <dbReference type="Pfam" id="PF26002"/>
    </source>
</evidence>
<evidence type="ECO:0000256" key="4">
    <source>
        <dbReference type="ARBA" id="ARBA00022475"/>
    </source>
</evidence>
<dbReference type="Gene3D" id="2.40.50.100">
    <property type="match status" value="1"/>
</dbReference>
<gene>
    <name evidence="12" type="ORF">CK621_11890</name>
</gene>
<evidence type="ECO:0000256" key="2">
    <source>
        <dbReference type="ARBA" id="ARBA00009477"/>
    </source>
</evidence>
<organism evidence="12 13">
    <name type="scientific">Vandammella animalimorsus</name>
    <dbReference type="NCBI Taxonomy" id="2029117"/>
    <lineage>
        <taxon>Bacteria</taxon>
        <taxon>Pseudomonadati</taxon>
        <taxon>Pseudomonadota</taxon>
        <taxon>Betaproteobacteria</taxon>
        <taxon>Burkholderiales</taxon>
        <taxon>Comamonadaceae</taxon>
        <taxon>Vandammella</taxon>
    </lineage>
</organism>
<dbReference type="PANTHER" id="PTHR30386">
    <property type="entry name" value="MEMBRANE FUSION SUBUNIT OF EMRAB-TOLC MULTIDRUG EFFLUX PUMP"/>
    <property type="match status" value="1"/>
</dbReference>
<reference evidence="12 13" key="1">
    <citation type="submission" date="2017-08" db="EMBL/GenBank/DDBJ databases">
        <title>WGS of Clinical strains of the CDC Group NO-1 linked to zoonotic infections in humans.</title>
        <authorList>
            <person name="Bernier A.-M."/>
            <person name="Bernard K."/>
        </authorList>
    </citation>
    <scope>NUCLEOTIDE SEQUENCE [LARGE SCALE GENOMIC DNA]</scope>
    <source>
        <strain evidence="12 13">NML120219</strain>
    </source>
</reference>
<evidence type="ECO:0000256" key="6">
    <source>
        <dbReference type="ARBA" id="ARBA00022692"/>
    </source>
</evidence>
<dbReference type="PANTHER" id="PTHR30386:SF27">
    <property type="entry name" value="MEMBRANE FUSION PROTEIN (MFP) FAMILY PROTEIN"/>
    <property type="match status" value="1"/>
</dbReference>
<keyword evidence="8 9" id="KW-0472">Membrane</keyword>
<evidence type="ECO:0000256" key="5">
    <source>
        <dbReference type="ARBA" id="ARBA00022519"/>
    </source>
</evidence>
<dbReference type="SUPFAM" id="SSF111369">
    <property type="entry name" value="HlyD-like secretion proteins"/>
    <property type="match status" value="1"/>
</dbReference>
<comment type="subcellular location">
    <subcellularLocation>
        <location evidence="1 9">Cell inner membrane</location>
        <topology evidence="1 9">Single-pass membrane protein</topology>
    </subcellularLocation>
</comment>
<keyword evidence="3 9" id="KW-0813">Transport</keyword>
<evidence type="ECO:0000256" key="8">
    <source>
        <dbReference type="ARBA" id="ARBA00023136"/>
    </source>
</evidence>
<dbReference type="Pfam" id="PF26002">
    <property type="entry name" value="Beta-barrel_AprE"/>
    <property type="match status" value="1"/>
</dbReference>
<dbReference type="InterPro" id="IPR006144">
    <property type="entry name" value="Secretion_HlyD_CS"/>
</dbReference>
<dbReference type="InterPro" id="IPR058982">
    <property type="entry name" value="Beta-barrel_AprE"/>
</dbReference>
<comment type="caution">
    <text evidence="12">The sequence shown here is derived from an EMBL/GenBank/DDBJ whole genome shotgun (WGS) entry which is preliminary data.</text>
</comment>
<dbReference type="Pfam" id="PF25988">
    <property type="entry name" value="HH_CyaD"/>
    <property type="match status" value="1"/>
</dbReference>
<evidence type="ECO:0000259" key="10">
    <source>
        <dbReference type="Pfam" id="PF25988"/>
    </source>
</evidence>
<evidence type="ECO:0000256" key="9">
    <source>
        <dbReference type="RuleBase" id="RU365093"/>
    </source>
</evidence>
<proteinExistence type="inferred from homology"/>
<evidence type="ECO:0000256" key="7">
    <source>
        <dbReference type="ARBA" id="ARBA00022989"/>
    </source>
</evidence>
<feature type="transmembrane region" description="Helical" evidence="9">
    <location>
        <begin position="61"/>
        <end position="79"/>
    </location>
</feature>
<keyword evidence="7 9" id="KW-1133">Transmembrane helix</keyword>
<dbReference type="InterPro" id="IPR010129">
    <property type="entry name" value="T1SS_HlyD"/>
</dbReference>
<dbReference type="PROSITE" id="PS00543">
    <property type="entry name" value="HLYD_FAMILY"/>
    <property type="match status" value="1"/>
</dbReference>
<evidence type="ECO:0000313" key="12">
    <source>
        <dbReference type="EMBL" id="PAT41921.1"/>
    </source>
</evidence>
<dbReference type="Proteomes" id="UP000218439">
    <property type="component" value="Unassembled WGS sequence"/>
</dbReference>
<evidence type="ECO:0000256" key="1">
    <source>
        <dbReference type="ARBA" id="ARBA00004377"/>
    </source>
</evidence>
<dbReference type="GO" id="GO:0009306">
    <property type="term" value="P:protein secretion"/>
    <property type="evidence" value="ECO:0007669"/>
    <property type="project" value="InterPro"/>
</dbReference>
<dbReference type="NCBIfam" id="TIGR01843">
    <property type="entry name" value="type_I_hlyD"/>
    <property type="match status" value="1"/>
</dbReference>
<dbReference type="EMBL" id="NSJE01000022">
    <property type="protein sequence ID" value="PAT41921.1"/>
    <property type="molecule type" value="Genomic_DNA"/>
</dbReference>
<sequence>MSLRHYLGAWAALWGRYGRVLAFHWRHRRQRPAGLLHEDEAEFLPAALAVQERPVSPTLRLIAWLLMLLALAVLLWSLLGRMDIIVQAEGKVVLSERTKTVAAVETGRVAQLRVREGQSVRAGDLLLQLDTRLVEAEQGKAHNELNQAALVQARNQALLQALELGRRPRLPTLQAINAAHGARVAQAEHAEAARHVLAQYEDVAARLRLLDDELRIQRQALPLASSQAERYRKLAQTRDVSQDAWQERQQAALAIQARLNDARNQRQVLLAQTRRQAMDEIAQARRVIDAARQDIERSAASSALLHITAPVDGTVQQLAIHTLGGVVPAAQPIMQIVPQQGPLEVEAFVENKDVGFLAVGQPVALKVQAFEYTKYGTLPGRVQHISRDAIADEQRGLLYAVRIAMEQQSLPVQGRQAPIVPGMAITAEIKTGERRVIEYVLSPLMQHAHEALDER</sequence>
<protein>
    <recommendedName>
        <fullName evidence="9">Membrane fusion protein (MFP) family protein</fullName>
    </recommendedName>
</protein>
<dbReference type="InterPro" id="IPR059040">
    <property type="entry name" value="HH_CyaD-like"/>
</dbReference>
<evidence type="ECO:0000256" key="3">
    <source>
        <dbReference type="ARBA" id="ARBA00022448"/>
    </source>
</evidence>
<accession>A0A2A2AW07</accession>
<keyword evidence="4 9" id="KW-1003">Cell membrane</keyword>
<dbReference type="Gene3D" id="2.40.30.170">
    <property type="match status" value="1"/>
</dbReference>
<dbReference type="RefSeq" id="WP_095552586.1">
    <property type="nucleotide sequence ID" value="NZ_NSJE01000022.1"/>
</dbReference>
<name>A0A2A2AW07_9BURK</name>
<feature type="domain" description="AprE-like beta-barrel" evidence="11">
    <location>
        <begin position="343"/>
        <end position="432"/>
    </location>
</feature>
<keyword evidence="5 9" id="KW-0997">Cell inner membrane</keyword>
<dbReference type="GO" id="GO:0005886">
    <property type="term" value="C:plasma membrane"/>
    <property type="evidence" value="ECO:0007669"/>
    <property type="project" value="UniProtKB-SubCell"/>
</dbReference>
<evidence type="ECO:0000313" key="13">
    <source>
        <dbReference type="Proteomes" id="UP000218439"/>
    </source>
</evidence>